<protein>
    <submittedName>
        <fullName evidence="1">Uncharacterized protein</fullName>
    </submittedName>
</protein>
<dbReference type="AlphaFoldDB" id="A0A699T0B0"/>
<dbReference type="EMBL" id="BKCJ011206239">
    <property type="protein sequence ID" value="GFD03627.1"/>
    <property type="molecule type" value="Genomic_DNA"/>
</dbReference>
<feature type="non-terminal residue" evidence="1">
    <location>
        <position position="1"/>
    </location>
</feature>
<accession>A0A699T0B0</accession>
<proteinExistence type="predicted"/>
<sequence length="108" mass="11909">TPINDRYAEGMLAVPPFMTGNYMPFGPGVEIDYSKFTYGHKQTLVDESDAKTCENASSESDFSVEITTSMADPIDNTPKIISKPKVWIDASIIEEYESDSDDDSVSNV</sequence>
<reference evidence="1" key="1">
    <citation type="journal article" date="2019" name="Sci. Rep.">
        <title>Draft genome of Tanacetum cinerariifolium, the natural source of mosquito coil.</title>
        <authorList>
            <person name="Yamashiro T."/>
            <person name="Shiraishi A."/>
            <person name="Satake H."/>
            <person name="Nakayama K."/>
        </authorList>
    </citation>
    <scope>NUCLEOTIDE SEQUENCE</scope>
</reference>
<name>A0A699T0B0_TANCI</name>
<gene>
    <name evidence="1" type="ORF">Tci_875596</name>
</gene>
<organism evidence="1">
    <name type="scientific">Tanacetum cinerariifolium</name>
    <name type="common">Dalmatian daisy</name>
    <name type="synonym">Chrysanthemum cinerariifolium</name>
    <dbReference type="NCBI Taxonomy" id="118510"/>
    <lineage>
        <taxon>Eukaryota</taxon>
        <taxon>Viridiplantae</taxon>
        <taxon>Streptophyta</taxon>
        <taxon>Embryophyta</taxon>
        <taxon>Tracheophyta</taxon>
        <taxon>Spermatophyta</taxon>
        <taxon>Magnoliopsida</taxon>
        <taxon>eudicotyledons</taxon>
        <taxon>Gunneridae</taxon>
        <taxon>Pentapetalae</taxon>
        <taxon>asterids</taxon>
        <taxon>campanulids</taxon>
        <taxon>Asterales</taxon>
        <taxon>Asteraceae</taxon>
        <taxon>Asteroideae</taxon>
        <taxon>Anthemideae</taxon>
        <taxon>Anthemidinae</taxon>
        <taxon>Tanacetum</taxon>
    </lineage>
</organism>
<evidence type="ECO:0000313" key="1">
    <source>
        <dbReference type="EMBL" id="GFD03627.1"/>
    </source>
</evidence>
<comment type="caution">
    <text evidence="1">The sequence shown here is derived from an EMBL/GenBank/DDBJ whole genome shotgun (WGS) entry which is preliminary data.</text>
</comment>